<keyword evidence="3" id="KW-0418">Kinase</keyword>
<sequence>MNTLIISGGNINSDLALDFMEKQKPDYIIAADRGLLFAWEHRISPDYIVGDFDSVPAEVIREYRAHNRIPIREYNPVKDATDTQIALEKAITHGSSQIWLLGATGTRLDHTLGNIYSLKPALEAGIPAYILDEHNRISLIRGEVRLKREEQYGAYVSFLPLGEKTEGLTLRGFKYPLTDHTLKNDSGLGVSNEITADDAYVSMKTGILIMIQSRD</sequence>
<organism evidence="7 8">
    <name type="scientific">Ruminococcus gauvreauii</name>
    <dbReference type="NCBI Taxonomy" id="438033"/>
    <lineage>
        <taxon>Bacteria</taxon>
        <taxon>Bacillati</taxon>
        <taxon>Bacillota</taxon>
        <taxon>Clostridia</taxon>
        <taxon>Eubacteriales</taxon>
        <taxon>Oscillospiraceae</taxon>
        <taxon>Ruminococcus</taxon>
    </lineage>
</organism>
<evidence type="ECO:0000313" key="7">
    <source>
        <dbReference type="EMBL" id="UWP58494.1"/>
    </source>
</evidence>
<dbReference type="InterPro" id="IPR007371">
    <property type="entry name" value="TPK_catalytic"/>
</dbReference>
<dbReference type="Pfam" id="PF04265">
    <property type="entry name" value="TPK_B1_binding"/>
    <property type="match status" value="1"/>
</dbReference>
<keyword evidence="8" id="KW-1185">Reference proteome</keyword>
<evidence type="ECO:0000256" key="1">
    <source>
        <dbReference type="ARBA" id="ARBA00022679"/>
    </source>
</evidence>
<reference evidence="7" key="1">
    <citation type="journal article" date="2022" name="Cell">
        <title>Design, construction, and in vivo augmentation of a complex gut microbiome.</title>
        <authorList>
            <person name="Cheng A.G."/>
            <person name="Ho P.Y."/>
            <person name="Aranda-Diaz A."/>
            <person name="Jain S."/>
            <person name="Yu F.B."/>
            <person name="Meng X."/>
            <person name="Wang M."/>
            <person name="Iakiviak M."/>
            <person name="Nagashima K."/>
            <person name="Zhao A."/>
            <person name="Murugkar P."/>
            <person name="Patil A."/>
            <person name="Atabakhsh K."/>
            <person name="Weakley A."/>
            <person name="Yan J."/>
            <person name="Brumbaugh A.R."/>
            <person name="Higginbottom S."/>
            <person name="Dimas A."/>
            <person name="Shiver A.L."/>
            <person name="Deutschbauer A."/>
            <person name="Neff N."/>
            <person name="Sonnenburg J.L."/>
            <person name="Huang K.C."/>
            <person name="Fischbach M.A."/>
        </authorList>
    </citation>
    <scope>NUCLEOTIDE SEQUENCE</scope>
    <source>
        <strain evidence="7">DSM 19829</strain>
    </source>
</reference>
<dbReference type="Proteomes" id="UP001060164">
    <property type="component" value="Chromosome"/>
</dbReference>
<dbReference type="RefSeq" id="WP_028528814.1">
    <property type="nucleotide sequence ID" value="NZ_CABLBR010000015.1"/>
</dbReference>
<proteinExistence type="predicted"/>
<evidence type="ECO:0000256" key="2">
    <source>
        <dbReference type="ARBA" id="ARBA00022741"/>
    </source>
</evidence>
<evidence type="ECO:0000313" key="8">
    <source>
        <dbReference type="Proteomes" id="UP001060164"/>
    </source>
</evidence>
<feature type="domain" description="Thiamin pyrophosphokinase thiamin-binding" evidence="6">
    <location>
        <begin position="142"/>
        <end position="209"/>
    </location>
</feature>
<dbReference type="InterPro" id="IPR036759">
    <property type="entry name" value="TPK_catalytic_sf"/>
</dbReference>
<dbReference type="InterPro" id="IPR036371">
    <property type="entry name" value="TPK_B1-bd_sf"/>
</dbReference>
<dbReference type="EC" id="2.7.6.2" evidence="5"/>
<evidence type="ECO:0000256" key="4">
    <source>
        <dbReference type="ARBA" id="ARBA00022840"/>
    </source>
</evidence>
<evidence type="ECO:0000259" key="6">
    <source>
        <dbReference type="SMART" id="SM00983"/>
    </source>
</evidence>
<keyword evidence="1 7" id="KW-0808">Transferase</keyword>
<accession>A0ABY5VD13</accession>
<evidence type="ECO:0000256" key="5">
    <source>
        <dbReference type="NCBIfam" id="TIGR01378"/>
    </source>
</evidence>
<dbReference type="InterPro" id="IPR006282">
    <property type="entry name" value="Thi_PPkinase"/>
</dbReference>
<gene>
    <name evidence="7" type="ORF">NQ502_14045</name>
</gene>
<dbReference type="SUPFAM" id="SSF63862">
    <property type="entry name" value="Thiamin pyrophosphokinase, substrate-binding domain"/>
    <property type="match status" value="1"/>
</dbReference>
<dbReference type="PANTHER" id="PTHR41299">
    <property type="entry name" value="THIAMINE PYROPHOSPHOKINASE"/>
    <property type="match status" value="1"/>
</dbReference>
<evidence type="ECO:0000256" key="3">
    <source>
        <dbReference type="ARBA" id="ARBA00022777"/>
    </source>
</evidence>
<dbReference type="CDD" id="cd07995">
    <property type="entry name" value="TPK"/>
    <property type="match status" value="1"/>
</dbReference>
<dbReference type="InterPro" id="IPR053149">
    <property type="entry name" value="TPK"/>
</dbReference>
<dbReference type="Pfam" id="PF04263">
    <property type="entry name" value="TPK_catalytic"/>
    <property type="match status" value="1"/>
</dbReference>
<dbReference type="NCBIfam" id="TIGR01378">
    <property type="entry name" value="thi_PPkinase"/>
    <property type="match status" value="1"/>
</dbReference>
<dbReference type="GO" id="GO:0004788">
    <property type="term" value="F:thiamine diphosphokinase activity"/>
    <property type="evidence" value="ECO:0007669"/>
    <property type="project" value="UniProtKB-EC"/>
</dbReference>
<dbReference type="SUPFAM" id="SSF63999">
    <property type="entry name" value="Thiamin pyrophosphokinase, catalytic domain"/>
    <property type="match status" value="1"/>
</dbReference>
<dbReference type="PANTHER" id="PTHR41299:SF1">
    <property type="entry name" value="THIAMINE PYROPHOSPHOKINASE"/>
    <property type="match status" value="1"/>
</dbReference>
<name>A0ABY5VD13_9FIRM</name>
<dbReference type="EMBL" id="CP102290">
    <property type="protein sequence ID" value="UWP58494.1"/>
    <property type="molecule type" value="Genomic_DNA"/>
</dbReference>
<dbReference type="InterPro" id="IPR007373">
    <property type="entry name" value="Thiamin_PyroPKinase_B1-bd"/>
</dbReference>
<dbReference type="SMART" id="SM00983">
    <property type="entry name" value="TPK_B1_binding"/>
    <property type="match status" value="1"/>
</dbReference>
<keyword evidence="4" id="KW-0067">ATP-binding</keyword>
<protein>
    <recommendedName>
        <fullName evidence="5">Thiamine diphosphokinase</fullName>
        <ecNumber evidence="5">2.7.6.2</ecNumber>
    </recommendedName>
</protein>
<dbReference type="Gene3D" id="3.40.50.10240">
    <property type="entry name" value="Thiamin pyrophosphokinase, catalytic domain"/>
    <property type="match status" value="1"/>
</dbReference>
<keyword evidence="2" id="KW-0547">Nucleotide-binding</keyword>